<dbReference type="HOGENOM" id="CLU_3021390_0_0_11"/>
<evidence type="ECO:0000256" key="1">
    <source>
        <dbReference type="SAM" id="Phobius"/>
    </source>
</evidence>
<dbReference type="AlphaFoldDB" id="U5W1R1"/>
<protein>
    <submittedName>
        <fullName evidence="2">Uncharacterized protein</fullName>
    </submittedName>
</protein>
<evidence type="ECO:0000313" key="3">
    <source>
        <dbReference type="Proteomes" id="UP000017746"/>
    </source>
</evidence>
<dbReference type="PATRIC" id="fig|1246995.3.peg.3701"/>
<dbReference type="STRING" id="1246995.AFR_18235"/>
<dbReference type="KEGG" id="afs:AFR_18235"/>
<keyword evidence="1" id="KW-0812">Transmembrane</keyword>
<evidence type="ECO:0000313" key="2">
    <source>
        <dbReference type="EMBL" id="AGZ41925.1"/>
    </source>
</evidence>
<accession>U5W1R1</accession>
<dbReference type="EMBL" id="CP006272">
    <property type="protein sequence ID" value="AGZ41925.1"/>
    <property type="molecule type" value="Genomic_DNA"/>
</dbReference>
<dbReference type="RefSeq" id="WP_023362298.1">
    <property type="nucleotide sequence ID" value="NC_022657.1"/>
</dbReference>
<proteinExistence type="predicted"/>
<sequence>MGLPGQEPGARDWLLKLLGLVLTAAAAALGAPFWFDLLNRLVNLRSTGKRPDPAI</sequence>
<keyword evidence="3" id="KW-1185">Reference proteome</keyword>
<organism evidence="2 3">
    <name type="scientific">Actinoplanes friuliensis DSM 7358</name>
    <dbReference type="NCBI Taxonomy" id="1246995"/>
    <lineage>
        <taxon>Bacteria</taxon>
        <taxon>Bacillati</taxon>
        <taxon>Actinomycetota</taxon>
        <taxon>Actinomycetes</taxon>
        <taxon>Micromonosporales</taxon>
        <taxon>Micromonosporaceae</taxon>
        <taxon>Actinoplanes</taxon>
    </lineage>
</organism>
<keyword evidence="1" id="KW-0472">Membrane</keyword>
<keyword evidence="1" id="KW-1133">Transmembrane helix</keyword>
<feature type="transmembrane region" description="Helical" evidence="1">
    <location>
        <begin position="13"/>
        <end position="35"/>
    </location>
</feature>
<gene>
    <name evidence="2" type="ORF">AFR_18235</name>
</gene>
<dbReference type="Proteomes" id="UP000017746">
    <property type="component" value="Chromosome"/>
</dbReference>
<name>U5W1R1_9ACTN</name>
<reference evidence="2 3" key="1">
    <citation type="journal article" date="2014" name="J. Biotechnol.">
        <title>Complete genome sequence of the actinobacterium Actinoplanes friuliensis HAG 010964, producer of the lipopeptide antibiotic friulimycin.</title>
        <authorList>
            <person name="Ruckert C."/>
            <person name="Szczepanowski R."/>
            <person name="Albersmeier A."/>
            <person name="Goesmann A."/>
            <person name="Fischer N."/>
            <person name="Steinkamper A."/>
            <person name="Puhler A."/>
            <person name="Biener R."/>
            <person name="Schwartz D."/>
            <person name="Kalinowski J."/>
        </authorList>
    </citation>
    <scope>NUCLEOTIDE SEQUENCE [LARGE SCALE GENOMIC DNA]</scope>
    <source>
        <strain evidence="2 3">DSM 7358</strain>
    </source>
</reference>